<evidence type="ECO:0000313" key="2">
    <source>
        <dbReference type="EMBL" id="PTM52707.1"/>
    </source>
</evidence>
<feature type="domain" description="Helix-turn-helix" evidence="1">
    <location>
        <begin position="6"/>
        <end position="52"/>
    </location>
</feature>
<keyword evidence="3" id="KW-1185">Reference proteome</keyword>
<dbReference type="InterPro" id="IPR010093">
    <property type="entry name" value="SinI_DNA-bd"/>
</dbReference>
<dbReference type="EMBL" id="PZZP01000005">
    <property type="protein sequence ID" value="PTM52707.1"/>
    <property type="molecule type" value="Genomic_DNA"/>
</dbReference>
<organism evidence="2 3">
    <name type="scientific">Desmospora activa DSM 45169</name>
    <dbReference type="NCBI Taxonomy" id="1121389"/>
    <lineage>
        <taxon>Bacteria</taxon>
        <taxon>Bacillati</taxon>
        <taxon>Bacillota</taxon>
        <taxon>Bacilli</taxon>
        <taxon>Bacillales</taxon>
        <taxon>Thermoactinomycetaceae</taxon>
        <taxon>Desmospora</taxon>
    </lineage>
</organism>
<dbReference type="RefSeq" id="WP_211316699.1">
    <property type="nucleotide sequence ID" value="NZ_PZZP01000005.1"/>
</dbReference>
<gene>
    <name evidence="2" type="ORF">C8J48_3700</name>
</gene>
<protein>
    <submittedName>
        <fullName evidence="2">Excisionase family DNA binding protein</fullName>
    </submittedName>
</protein>
<proteinExistence type="predicted"/>
<sequence>MTGPVMNIEEAAKYLKSNPSTLYKMLRSGKIKGAKVGKEWRVHKDVLDDYLKGVPHNDQQEDE</sequence>
<evidence type="ECO:0000313" key="3">
    <source>
        <dbReference type="Proteomes" id="UP000241639"/>
    </source>
</evidence>
<name>A0A2T4YZM2_9BACL</name>
<dbReference type="Pfam" id="PF12728">
    <property type="entry name" value="HTH_17"/>
    <property type="match status" value="1"/>
</dbReference>
<dbReference type="AlphaFoldDB" id="A0A2T4YZM2"/>
<dbReference type="GO" id="GO:0003677">
    <property type="term" value="F:DNA binding"/>
    <property type="evidence" value="ECO:0007669"/>
    <property type="project" value="InterPro"/>
</dbReference>
<comment type="caution">
    <text evidence="2">The sequence shown here is derived from an EMBL/GenBank/DDBJ whole genome shotgun (WGS) entry which is preliminary data.</text>
</comment>
<dbReference type="Proteomes" id="UP000241639">
    <property type="component" value="Unassembled WGS sequence"/>
</dbReference>
<accession>A0A2T4YZM2</accession>
<evidence type="ECO:0000259" key="1">
    <source>
        <dbReference type="Pfam" id="PF12728"/>
    </source>
</evidence>
<reference evidence="2 3" key="1">
    <citation type="submission" date="2018-04" db="EMBL/GenBank/DDBJ databases">
        <title>Genomic Encyclopedia of Archaeal and Bacterial Type Strains, Phase II (KMG-II): from individual species to whole genera.</title>
        <authorList>
            <person name="Goeker M."/>
        </authorList>
    </citation>
    <scope>NUCLEOTIDE SEQUENCE [LARGE SCALE GENOMIC DNA]</scope>
    <source>
        <strain evidence="2 3">DSM 45169</strain>
    </source>
</reference>
<dbReference type="InterPro" id="IPR041657">
    <property type="entry name" value="HTH_17"/>
</dbReference>
<dbReference type="NCBIfam" id="TIGR01764">
    <property type="entry name" value="excise"/>
    <property type="match status" value="1"/>
</dbReference>